<name>A0ABT5Z2A7_9ACTN</name>
<protein>
    <submittedName>
        <fullName evidence="4">SWIM zinc finger family protein</fullName>
    </submittedName>
</protein>
<keyword evidence="1" id="KW-0862">Zinc</keyword>
<evidence type="ECO:0000259" key="3">
    <source>
        <dbReference type="PROSITE" id="PS50966"/>
    </source>
</evidence>
<evidence type="ECO:0000256" key="1">
    <source>
        <dbReference type="PROSITE-ProRule" id="PRU00325"/>
    </source>
</evidence>
<dbReference type="RefSeq" id="WP_275816410.1">
    <property type="nucleotide sequence ID" value="NZ_BAAANM010000002.1"/>
</dbReference>
<gene>
    <name evidence="4" type="ORF">P2L57_20045</name>
</gene>
<dbReference type="Proteomes" id="UP001220022">
    <property type="component" value="Unassembled WGS sequence"/>
</dbReference>
<evidence type="ECO:0000313" key="4">
    <source>
        <dbReference type="EMBL" id="MDF2257924.1"/>
    </source>
</evidence>
<keyword evidence="1" id="KW-0479">Metal-binding</keyword>
<dbReference type="PROSITE" id="PS50966">
    <property type="entry name" value="ZF_SWIM"/>
    <property type="match status" value="1"/>
</dbReference>
<comment type="caution">
    <text evidence="4">The sequence shown here is derived from an EMBL/GenBank/DDBJ whole genome shotgun (WGS) entry which is preliminary data.</text>
</comment>
<reference evidence="4 5" key="1">
    <citation type="submission" date="2023-03" db="EMBL/GenBank/DDBJ databases">
        <title>Draft genome sequence of type strain Streptomyces ferralitis JCM 14344.</title>
        <authorList>
            <person name="Klaysubun C."/>
            <person name="Duangmal K."/>
        </authorList>
    </citation>
    <scope>NUCLEOTIDE SEQUENCE [LARGE SCALE GENOMIC DNA]</scope>
    <source>
        <strain evidence="4 5">JCM 14344</strain>
    </source>
</reference>
<dbReference type="Pfam" id="PF04434">
    <property type="entry name" value="SWIM"/>
    <property type="match status" value="1"/>
</dbReference>
<feature type="domain" description="SWIM-type" evidence="3">
    <location>
        <begin position="64"/>
        <end position="97"/>
    </location>
</feature>
<keyword evidence="1" id="KW-0863">Zinc-finger</keyword>
<sequence>MEDTEQRWSAEQVLALAPDAASQKAGTRLAVPGPWSGTGTAGASEDGGGAVVWGLCAGSGSRPYRTAVDLTGPAFNCTCPSRKFPCKHAVGLLLLWARGDAATDADSGTGIGPAEPPDWVAQWQAKRTAAREKSPAGGGAGAADPQAARRRAERRAQRVAAGAAELEQRLTDQLRTGLAAGREDQRVWDTVAARMIDAQAPGLAARVRELGGIPGSGGDWPSRLLEEYGMLHLLARGCLALDAGPDALPGALSDTVRSRVGYTTAAAELLAGPTLRDSWLVLAQQDSTEGTMTTRRIWLRGARSGRPALLLSFGAAGRAPEVSLPVGRSLDAELAYHPGAVPLRAALGPQHGSPTPGHLPPGVPVGEALSGYGEALRADPWLDEWPVVLSGVVPIPDPGGWQLADVDTDSALPVDPRRLGRPGLWRLAAVSGGHPVTVFGTVGHRGFTPLTTWPAGDGRAGEAVAL</sequence>
<evidence type="ECO:0000313" key="5">
    <source>
        <dbReference type="Proteomes" id="UP001220022"/>
    </source>
</evidence>
<organism evidence="4 5">
    <name type="scientific">Streptantibioticus ferralitis</name>
    <dbReference type="NCBI Taxonomy" id="236510"/>
    <lineage>
        <taxon>Bacteria</taxon>
        <taxon>Bacillati</taxon>
        <taxon>Actinomycetota</taxon>
        <taxon>Actinomycetes</taxon>
        <taxon>Kitasatosporales</taxon>
        <taxon>Streptomycetaceae</taxon>
        <taxon>Streptantibioticus</taxon>
    </lineage>
</organism>
<dbReference type="InterPro" id="IPR007527">
    <property type="entry name" value="Znf_SWIM"/>
</dbReference>
<proteinExistence type="predicted"/>
<feature type="region of interest" description="Disordered" evidence="2">
    <location>
        <begin position="25"/>
        <end position="44"/>
    </location>
</feature>
<accession>A0ABT5Z2A7</accession>
<keyword evidence="5" id="KW-1185">Reference proteome</keyword>
<feature type="region of interest" description="Disordered" evidence="2">
    <location>
        <begin position="126"/>
        <end position="162"/>
    </location>
</feature>
<dbReference type="EMBL" id="JARHTQ010000012">
    <property type="protein sequence ID" value="MDF2257924.1"/>
    <property type="molecule type" value="Genomic_DNA"/>
</dbReference>
<evidence type="ECO:0000256" key="2">
    <source>
        <dbReference type="SAM" id="MobiDB-lite"/>
    </source>
</evidence>